<dbReference type="InterPro" id="IPR003339">
    <property type="entry name" value="ABC/ECF_trnsptr_transmembrane"/>
</dbReference>
<dbReference type="PANTHER" id="PTHR34857:SF2">
    <property type="entry name" value="SLL0384 PROTEIN"/>
    <property type="match status" value="1"/>
</dbReference>
<dbReference type="Pfam" id="PF02361">
    <property type="entry name" value="CbiQ"/>
    <property type="match status" value="1"/>
</dbReference>
<keyword evidence="8" id="KW-1185">Reference proteome</keyword>
<evidence type="ECO:0000313" key="8">
    <source>
        <dbReference type="Proteomes" id="UP000186940"/>
    </source>
</evidence>
<dbReference type="CDD" id="cd16914">
    <property type="entry name" value="EcfT"/>
    <property type="match status" value="1"/>
</dbReference>
<feature type="transmembrane region" description="Helical" evidence="6">
    <location>
        <begin position="45"/>
        <end position="63"/>
    </location>
</feature>
<dbReference type="PATRIC" id="fig|1838285.3.peg.389"/>
<dbReference type="Proteomes" id="UP000186940">
    <property type="component" value="Unassembled WGS sequence"/>
</dbReference>
<proteinExistence type="predicted"/>
<protein>
    <submittedName>
        <fullName evidence="7">Cobalt ABC transporter, permease protein</fullName>
    </submittedName>
</protein>
<evidence type="ECO:0000256" key="4">
    <source>
        <dbReference type="ARBA" id="ARBA00022989"/>
    </source>
</evidence>
<dbReference type="NCBIfam" id="TIGR02454">
    <property type="entry name" value="ECF_T_CbiQ"/>
    <property type="match status" value="1"/>
</dbReference>
<evidence type="ECO:0000256" key="5">
    <source>
        <dbReference type="ARBA" id="ARBA00023136"/>
    </source>
</evidence>
<accession>A0A1F2PBB4</accession>
<feature type="transmembrane region" description="Helical" evidence="6">
    <location>
        <begin position="69"/>
        <end position="88"/>
    </location>
</feature>
<dbReference type="AlphaFoldDB" id="A0A1F2PBB4"/>
<sequence length="244" mass="28084">MIGHIEIDRYHALRSPLHNWDSRAKLVSILTLIFSIVLVYDLRMAVMGLLAAIVILLLSRIPVRFVLTHIKWVFLFVSPFLFILPLEITDGRIGIDPYGLWYGSLITLKALSAVILIFPMVGTARFDVTLKALIDLKVPNKLVQMLVFTFRYIFVFFEEFQRIVRSIESRCFELKTRIYTIKTLGKAIGMLFVKSYERAERVYNAMISRGYDGVLRGGGEFKMQRIDWVKSLLIIVLAVGLHIL</sequence>
<dbReference type="InterPro" id="IPR012809">
    <property type="entry name" value="ECF_CbiQ"/>
</dbReference>
<dbReference type="GO" id="GO:0006824">
    <property type="term" value="P:cobalt ion transport"/>
    <property type="evidence" value="ECO:0007669"/>
    <property type="project" value="InterPro"/>
</dbReference>
<comment type="subcellular location">
    <subcellularLocation>
        <location evidence="1">Cell membrane</location>
        <topology evidence="1">Multi-pass membrane protein</topology>
    </subcellularLocation>
</comment>
<keyword evidence="2" id="KW-1003">Cell membrane</keyword>
<dbReference type="STRING" id="1838285.SCAL_000385"/>
<keyword evidence="5 6" id="KW-0472">Membrane</keyword>
<name>A0A1F2PBB4_9EURY</name>
<organism evidence="7 8">
    <name type="scientific">Candidatus Syntropharchaeum caldarium</name>
    <dbReference type="NCBI Taxonomy" id="1838285"/>
    <lineage>
        <taxon>Archaea</taxon>
        <taxon>Methanobacteriati</taxon>
        <taxon>Methanobacteriota</taxon>
        <taxon>Stenosarchaea group</taxon>
        <taxon>Methanomicrobia</taxon>
        <taxon>Methanosarcinales</taxon>
        <taxon>ANME-2 cluster</taxon>
        <taxon>Candidatus Syntropharchaeum</taxon>
    </lineage>
</organism>
<dbReference type="GO" id="GO:0043190">
    <property type="term" value="C:ATP-binding cassette (ABC) transporter complex"/>
    <property type="evidence" value="ECO:0007669"/>
    <property type="project" value="InterPro"/>
</dbReference>
<evidence type="ECO:0000256" key="3">
    <source>
        <dbReference type="ARBA" id="ARBA00022692"/>
    </source>
</evidence>
<keyword evidence="3 6" id="KW-0812">Transmembrane</keyword>
<reference evidence="7" key="1">
    <citation type="submission" date="2016-05" db="EMBL/GenBank/DDBJ databases">
        <title>Microbial consortia oxidize butane by reversing methanogenesis.</title>
        <authorList>
            <person name="Laso-Perez R."/>
            <person name="Richter M."/>
            <person name="Wegener G."/>
            <person name="Musat F."/>
        </authorList>
    </citation>
    <scope>NUCLEOTIDE SEQUENCE [LARGE SCALE GENOMIC DNA]</scope>
    <source>
        <strain evidence="7">BOX2</strain>
    </source>
</reference>
<evidence type="ECO:0000256" key="6">
    <source>
        <dbReference type="SAM" id="Phobius"/>
    </source>
</evidence>
<evidence type="ECO:0000256" key="2">
    <source>
        <dbReference type="ARBA" id="ARBA00022475"/>
    </source>
</evidence>
<evidence type="ECO:0000256" key="1">
    <source>
        <dbReference type="ARBA" id="ARBA00004651"/>
    </source>
</evidence>
<dbReference type="PANTHER" id="PTHR34857">
    <property type="entry name" value="SLL0384 PROTEIN"/>
    <property type="match status" value="1"/>
</dbReference>
<comment type="caution">
    <text evidence="7">The sequence shown here is derived from an EMBL/GenBank/DDBJ whole genome shotgun (WGS) entry which is preliminary data.</text>
</comment>
<dbReference type="EMBL" id="LYOS01000001">
    <property type="protein sequence ID" value="OFV68709.1"/>
    <property type="molecule type" value="Genomic_DNA"/>
</dbReference>
<keyword evidence="4 6" id="KW-1133">Transmembrane helix</keyword>
<evidence type="ECO:0000313" key="7">
    <source>
        <dbReference type="EMBL" id="OFV68709.1"/>
    </source>
</evidence>
<gene>
    <name evidence="7" type="ORF">SCAL_000385</name>
</gene>
<feature type="transmembrane region" description="Helical" evidence="6">
    <location>
        <begin position="100"/>
        <end position="122"/>
    </location>
</feature>
<dbReference type="InterPro" id="IPR051611">
    <property type="entry name" value="ECF_transporter_component"/>
</dbReference>